<dbReference type="EMBL" id="CM042062">
    <property type="protein sequence ID" value="KAI3668960.1"/>
    <property type="molecule type" value="Genomic_DNA"/>
</dbReference>
<keyword evidence="2" id="KW-1185">Reference proteome</keyword>
<proteinExistence type="predicted"/>
<comment type="caution">
    <text evidence="1">The sequence shown here is derived from an EMBL/GenBank/DDBJ whole genome shotgun (WGS) entry which is preliminary data.</text>
</comment>
<evidence type="ECO:0000313" key="1">
    <source>
        <dbReference type="EMBL" id="KAI3668960.1"/>
    </source>
</evidence>
<gene>
    <name evidence="1" type="ORF">L6452_40177</name>
</gene>
<reference evidence="1 2" key="2">
    <citation type="journal article" date="2022" name="Mol. Ecol. Resour.">
        <title>The genomes of chicory, endive, great burdock and yacon provide insights into Asteraceae paleo-polyploidization history and plant inulin production.</title>
        <authorList>
            <person name="Fan W."/>
            <person name="Wang S."/>
            <person name="Wang H."/>
            <person name="Wang A."/>
            <person name="Jiang F."/>
            <person name="Liu H."/>
            <person name="Zhao H."/>
            <person name="Xu D."/>
            <person name="Zhang Y."/>
        </authorList>
    </citation>
    <scope>NUCLEOTIDE SEQUENCE [LARGE SCALE GENOMIC DNA]</scope>
    <source>
        <strain evidence="2">cv. Niubang</strain>
    </source>
</reference>
<accession>A0ACB8XMD8</accession>
<reference evidence="2" key="1">
    <citation type="journal article" date="2022" name="Mol. Ecol. Resour.">
        <title>The genomes of chicory, endive, great burdock and yacon provide insights into Asteraceae palaeo-polyploidization history and plant inulin production.</title>
        <authorList>
            <person name="Fan W."/>
            <person name="Wang S."/>
            <person name="Wang H."/>
            <person name="Wang A."/>
            <person name="Jiang F."/>
            <person name="Liu H."/>
            <person name="Zhao H."/>
            <person name="Xu D."/>
            <person name="Zhang Y."/>
        </authorList>
    </citation>
    <scope>NUCLEOTIDE SEQUENCE [LARGE SCALE GENOMIC DNA]</scope>
    <source>
        <strain evidence="2">cv. Niubang</strain>
    </source>
</reference>
<protein>
    <submittedName>
        <fullName evidence="1">Uncharacterized protein</fullName>
    </submittedName>
</protein>
<sequence length="67" mass="7887">MKMKMKMEMETLIGFRTSRVRVISGAAPQNFCMSRGFCWLLSIRPWNDLLAISCIRWTRIYRLGVQS</sequence>
<evidence type="ECO:0000313" key="2">
    <source>
        <dbReference type="Proteomes" id="UP001055879"/>
    </source>
</evidence>
<organism evidence="1 2">
    <name type="scientific">Arctium lappa</name>
    <name type="common">Greater burdock</name>
    <name type="synonym">Lappa major</name>
    <dbReference type="NCBI Taxonomy" id="4217"/>
    <lineage>
        <taxon>Eukaryota</taxon>
        <taxon>Viridiplantae</taxon>
        <taxon>Streptophyta</taxon>
        <taxon>Embryophyta</taxon>
        <taxon>Tracheophyta</taxon>
        <taxon>Spermatophyta</taxon>
        <taxon>Magnoliopsida</taxon>
        <taxon>eudicotyledons</taxon>
        <taxon>Gunneridae</taxon>
        <taxon>Pentapetalae</taxon>
        <taxon>asterids</taxon>
        <taxon>campanulids</taxon>
        <taxon>Asterales</taxon>
        <taxon>Asteraceae</taxon>
        <taxon>Carduoideae</taxon>
        <taxon>Cardueae</taxon>
        <taxon>Arctiinae</taxon>
        <taxon>Arctium</taxon>
    </lineage>
</organism>
<name>A0ACB8XMD8_ARCLA</name>
<dbReference type="Proteomes" id="UP001055879">
    <property type="component" value="Linkage Group LG16"/>
</dbReference>